<evidence type="ECO:0000313" key="1">
    <source>
        <dbReference type="EMBL" id="GIY08660.1"/>
    </source>
</evidence>
<reference evidence="1 2" key="1">
    <citation type="submission" date="2021-06" db="EMBL/GenBank/DDBJ databases">
        <title>Caerostris extrusa draft genome.</title>
        <authorList>
            <person name="Kono N."/>
            <person name="Arakawa K."/>
        </authorList>
    </citation>
    <scope>NUCLEOTIDE SEQUENCE [LARGE SCALE GENOMIC DNA]</scope>
</reference>
<dbReference type="Proteomes" id="UP001054945">
    <property type="component" value="Unassembled WGS sequence"/>
</dbReference>
<comment type="caution">
    <text evidence="1">The sequence shown here is derived from an EMBL/GenBank/DDBJ whole genome shotgun (WGS) entry which is preliminary data.</text>
</comment>
<proteinExistence type="predicted"/>
<organism evidence="1 2">
    <name type="scientific">Caerostris extrusa</name>
    <name type="common">Bark spider</name>
    <name type="synonym">Caerostris bankana</name>
    <dbReference type="NCBI Taxonomy" id="172846"/>
    <lineage>
        <taxon>Eukaryota</taxon>
        <taxon>Metazoa</taxon>
        <taxon>Ecdysozoa</taxon>
        <taxon>Arthropoda</taxon>
        <taxon>Chelicerata</taxon>
        <taxon>Arachnida</taxon>
        <taxon>Araneae</taxon>
        <taxon>Araneomorphae</taxon>
        <taxon>Entelegynae</taxon>
        <taxon>Araneoidea</taxon>
        <taxon>Araneidae</taxon>
        <taxon>Caerostris</taxon>
    </lineage>
</organism>
<gene>
    <name evidence="1" type="ORF">CEXT_536001</name>
</gene>
<dbReference type="EMBL" id="BPLR01006274">
    <property type="protein sequence ID" value="GIY08660.1"/>
    <property type="molecule type" value="Genomic_DNA"/>
</dbReference>
<dbReference type="AlphaFoldDB" id="A0AAV4QKS6"/>
<name>A0AAV4QKS6_CAEEX</name>
<keyword evidence="2" id="KW-1185">Reference proteome</keyword>
<sequence>MHNSTVKLAEGSGPCLGRDDRLKKRRSHDVCASNLKAFYKLTLSFVCPGWLTAREMKVKLAEGSEPLLRQEDDCLKKRRSQDVCASNPKSLL</sequence>
<protein>
    <submittedName>
        <fullName evidence="1">Uncharacterized protein</fullName>
    </submittedName>
</protein>
<accession>A0AAV4QKS6</accession>
<evidence type="ECO:0000313" key="2">
    <source>
        <dbReference type="Proteomes" id="UP001054945"/>
    </source>
</evidence>